<evidence type="ECO:0000256" key="3">
    <source>
        <dbReference type="ARBA" id="ARBA00022722"/>
    </source>
</evidence>
<comment type="caution">
    <text evidence="9">The sequence shown here is derived from an EMBL/GenBank/DDBJ whole genome shotgun (WGS) entry which is preliminary data.</text>
</comment>
<dbReference type="PANTHER" id="PTHR33992">
    <property type="entry name" value="RIBONUCLEASE P PROTEIN COMPONENT"/>
    <property type="match status" value="1"/>
</dbReference>
<dbReference type="NCBIfam" id="TIGR00188">
    <property type="entry name" value="rnpA"/>
    <property type="match status" value="1"/>
</dbReference>
<keyword evidence="2 7" id="KW-0819">tRNA processing</keyword>
<comment type="subunit">
    <text evidence="7">Consists of a catalytic RNA component (M1 or rnpB) and a protein subunit.</text>
</comment>
<evidence type="ECO:0000256" key="8">
    <source>
        <dbReference type="NCBIfam" id="TIGR00188"/>
    </source>
</evidence>
<evidence type="ECO:0000256" key="2">
    <source>
        <dbReference type="ARBA" id="ARBA00022694"/>
    </source>
</evidence>
<dbReference type="GO" id="GO:0000049">
    <property type="term" value="F:tRNA binding"/>
    <property type="evidence" value="ECO:0007669"/>
    <property type="project" value="UniProtKB-UniRule"/>
</dbReference>
<dbReference type="InterPro" id="IPR020539">
    <property type="entry name" value="RNase_P_CS"/>
</dbReference>
<dbReference type="Gene3D" id="3.30.230.10">
    <property type="match status" value="1"/>
</dbReference>
<evidence type="ECO:0000256" key="6">
    <source>
        <dbReference type="ARBA" id="ARBA00022884"/>
    </source>
</evidence>
<sequence>MLPVQYRMRRSADFGATVKHGRRAVQPDLILYDRVIHDRRTDPSEESALRDAAATSPRVGLIIAKSVGNAVDRHRVARRLRHVAREVLTDLEPREQLVIRALPSSNGATSDELGTQLRTGLRSIRRAAGAVR</sequence>
<dbReference type="InterPro" id="IPR020568">
    <property type="entry name" value="Ribosomal_Su5_D2-typ_SF"/>
</dbReference>
<accession>A0A9X7ILM4</accession>
<comment type="function">
    <text evidence="1 7">RNaseP catalyzes the removal of the 5'-leader sequence from pre-tRNA to produce the mature 5'-terminus. It can also cleave other RNA substrates such as 4.5S RNA. The protein component plays an auxiliary but essential role in vivo by binding to the 5'-leader sequence and broadening the substrate specificity of the ribozyme.</text>
</comment>
<dbReference type="Proteomes" id="UP000237911">
    <property type="component" value="Unassembled WGS sequence"/>
</dbReference>
<dbReference type="InterPro" id="IPR000100">
    <property type="entry name" value="RNase_P"/>
</dbReference>
<dbReference type="Pfam" id="PF00825">
    <property type="entry name" value="Ribonuclease_P"/>
    <property type="match status" value="1"/>
</dbReference>
<evidence type="ECO:0000256" key="4">
    <source>
        <dbReference type="ARBA" id="ARBA00022759"/>
    </source>
</evidence>
<dbReference type="EMBL" id="PUEV01000067">
    <property type="protein sequence ID" value="PQM51492.1"/>
    <property type="molecule type" value="Genomic_DNA"/>
</dbReference>
<evidence type="ECO:0000313" key="9">
    <source>
        <dbReference type="EMBL" id="PQM51492.1"/>
    </source>
</evidence>
<dbReference type="GO" id="GO:0001682">
    <property type="term" value="P:tRNA 5'-leader removal"/>
    <property type="evidence" value="ECO:0007669"/>
    <property type="project" value="UniProtKB-UniRule"/>
</dbReference>
<dbReference type="GO" id="GO:0004526">
    <property type="term" value="F:ribonuclease P activity"/>
    <property type="evidence" value="ECO:0007669"/>
    <property type="project" value="UniProtKB-UniRule"/>
</dbReference>
<comment type="catalytic activity">
    <reaction evidence="7">
        <text>Endonucleolytic cleavage of RNA, removing 5'-extranucleotides from tRNA precursor.</text>
        <dbReference type="EC" id="3.1.26.5"/>
    </reaction>
</comment>
<evidence type="ECO:0000313" key="10">
    <source>
        <dbReference type="Proteomes" id="UP000237911"/>
    </source>
</evidence>
<dbReference type="EC" id="3.1.26.5" evidence="7 8"/>
<reference evidence="9 10" key="1">
    <citation type="submission" date="2018-02" db="EMBL/GenBank/DDBJ databases">
        <title>Draft genome sequence of Mycobacterium virginiense isolated from mud of a swine farm in Japan.</title>
        <authorList>
            <person name="Ohya K."/>
        </authorList>
    </citation>
    <scope>NUCLEOTIDE SEQUENCE [LARGE SCALE GENOMIC DNA]</scope>
    <source>
        <strain evidence="9 10">GF75</strain>
    </source>
</reference>
<name>A0A9X7ILM4_9MYCO</name>
<dbReference type="AlphaFoldDB" id="A0A9X7ILM4"/>
<dbReference type="PANTHER" id="PTHR33992:SF1">
    <property type="entry name" value="RIBONUCLEASE P PROTEIN COMPONENT"/>
    <property type="match status" value="1"/>
</dbReference>
<evidence type="ECO:0000256" key="1">
    <source>
        <dbReference type="ARBA" id="ARBA00002663"/>
    </source>
</evidence>
<keyword evidence="4 7" id="KW-0255">Endonuclease</keyword>
<keyword evidence="5 7" id="KW-0378">Hydrolase</keyword>
<organism evidence="9 10">
    <name type="scientific">Mycolicibacter virginiensis</name>
    <dbReference type="NCBI Taxonomy" id="1795032"/>
    <lineage>
        <taxon>Bacteria</taxon>
        <taxon>Bacillati</taxon>
        <taxon>Actinomycetota</taxon>
        <taxon>Actinomycetes</taxon>
        <taxon>Mycobacteriales</taxon>
        <taxon>Mycobacteriaceae</taxon>
        <taxon>Mycolicibacter</taxon>
    </lineage>
</organism>
<keyword evidence="10" id="KW-1185">Reference proteome</keyword>
<evidence type="ECO:0000256" key="7">
    <source>
        <dbReference type="HAMAP-Rule" id="MF_00227"/>
    </source>
</evidence>
<dbReference type="InterPro" id="IPR014721">
    <property type="entry name" value="Ribsml_uS5_D2-typ_fold_subgr"/>
</dbReference>
<dbReference type="RefSeq" id="WP_105295352.1">
    <property type="nucleotide sequence ID" value="NZ_CP092430.2"/>
</dbReference>
<evidence type="ECO:0000256" key="5">
    <source>
        <dbReference type="ARBA" id="ARBA00022801"/>
    </source>
</evidence>
<comment type="similarity">
    <text evidence="7">Belongs to the RnpA family.</text>
</comment>
<dbReference type="SUPFAM" id="SSF54211">
    <property type="entry name" value="Ribosomal protein S5 domain 2-like"/>
    <property type="match status" value="1"/>
</dbReference>
<dbReference type="HAMAP" id="MF_00227">
    <property type="entry name" value="RNase_P"/>
    <property type="match status" value="1"/>
</dbReference>
<dbReference type="GO" id="GO:0042781">
    <property type="term" value="F:3'-tRNA processing endoribonuclease activity"/>
    <property type="evidence" value="ECO:0007669"/>
    <property type="project" value="TreeGrafter"/>
</dbReference>
<proteinExistence type="inferred from homology"/>
<keyword evidence="3 7" id="KW-0540">Nuclease</keyword>
<protein>
    <recommendedName>
        <fullName evidence="7 8">Ribonuclease P protein component</fullName>
        <shortName evidence="7">RNase P protein</shortName>
        <shortName evidence="7">RNaseP protein</shortName>
        <ecNumber evidence="7 8">3.1.26.5</ecNumber>
    </recommendedName>
    <alternativeName>
        <fullName evidence="7">Protein C5</fullName>
    </alternativeName>
</protein>
<dbReference type="PROSITE" id="PS00648">
    <property type="entry name" value="RIBONUCLEASE_P"/>
    <property type="match status" value="1"/>
</dbReference>
<keyword evidence="6 7" id="KW-0694">RNA-binding</keyword>
<dbReference type="GO" id="GO:0030677">
    <property type="term" value="C:ribonuclease P complex"/>
    <property type="evidence" value="ECO:0007669"/>
    <property type="project" value="TreeGrafter"/>
</dbReference>
<gene>
    <name evidence="7 9" type="primary">rnpA</name>
    <name evidence="9" type="ORF">C5U48_14690</name>
</gene>